<protein>
    <submittedName>
        <fullName evidence="6">Transposase</fullName>
    </submittedName>
</protein>
<feature type="domain" description="Transposase TnpC homeodomain" evidence="5">
    <location>
        <begin position="27"/>
        <end position="92"/>
    </location>
</feature>
<evidence type="ECO:0000313" key="7">
    <source>
        <dbReference type="EMBL" id="OFC69613.1"/>
    </source>
</evidence>
<dbReference type="InterPro" id="IPR004291">
    <property type="entry name" value="Transposase_IS66_central"/>
</dbReference>
<evidence type="ECO:0000313" key="14">
    <source>
        <dbReference type="Proteomes" id="UP000175691"/>
    </source>
</evidence>
<dbReference type="EMBL" id="MDHN01000041">
    <property type="protein sequence ID" value="OFC69250.1"/>
    <property type="molecule type" value="Genomic_DNA"/>
</dbReference>
<dbReference type="InterPro" id="IPR024474">
    <property type="entry name" value="Znf_dom_IS66"/>
</dbReference>
<evidence type="ECO:0000259" key="5">
    <source>
        <dbReference type="Pfam" id="PF13007"/>
    </source>
</evidence>
<evidence type="ECO:0000313" key="10">
    <source>
        <dbReference type="EMBL" id="OFC70669.1"/>
    </source>
</evidence>
<dbReference type="InterPro" id="IPR052344">
    <property type="entry name" value="Transposase-related"/>
</dbReference>
<evidence type="ECO:0000256" key="2">
    <source>
        <dbReference type="SAM" id="MobiDB-lite"/>
    </source>
</evidence>
<dbReference type="AlphaFoldDB" id="A0A1E7Z6W4"/>
<dbReference type="EMBL" id="MDHN01000032">
    <property type="protein sequence ID" value="OFC70039.1"/>
    <property type="molecule type" value="Genomic_DNA"/>
</dbReference>
<keyword evidence="1" id="KW-0175">Coiled coil</keyword>
<organism evidence="6 14">
    <name type="scientific">Alteromonas confluentis</name>
    <dbReference type="NCBI Taxonomy" id="1656094"/>
    <lineage>
        <taxon>Bacteria</taxon>
        <taxon>Pseudomonadati</taxon>
        <taxon>Pseudomonadota</taxon>
        <taxon>Gammaproteobacteria</taxon>
        <taxon>Alteromonadales</taxon>
        <taxon>Alteromonadaceae</taxon>
        <taxon>Alteromonas/Salinimonas group</taxon>
        <taxon>Alteromonas</taxon>
    </lineage>
</organism>
<feature type="region of interest" description="Disordered" evidence="2">
    <location>
        <begin position="61"/>
        <end position="84"/>
    </location>
</feature>
<comment type="caution">
    <text evidence="6">The sequence shown here is derived from an EMBL/GenBank/DDBJ whole genome shotgun (WGS) entry which is preliminary data.</text>
</comment>
<sequence>MNEEDYQRRIAELEQQLRELNNRYQYLEEQFRIAQQKQFGKSTEGHPGQGELFNEAEELTADVETPEQETISYTRNKPKRKPLPEDLPREVIVHDIPDEDKVCGCCAGTLHCIGEDKSEKLQFIPAQVKVIEHVRPKYACRTCEKEGISNTVKQAPVPHSVIPKGYATPSLLSQIITSKYQYGLPLYRQEAMFKQHGIELSRKTMADWIIRCAELFKPLYDQLHQHLLKQPVIQADETTLKVVDSDKATSYMWLYATGADSPQATITGSSTPNIVLYDYHNSRAGRCAVDFLDGYSGYLQVDGYQGYEQTQATLVGCWAHARRKFMEAKKGAGSKGSGKADWALNHIQKLYRVETQLKEETAATRYAQRQEKSLPLLNQFEAWLIKSAQQVLPKTKLGEAIQYCLNQWHKLVRYTLDGQLTIDNNRAERAIKPFVIGRKNWLFSQTATGANASAILYSIIETAKANDLNAFDYVMACLEQLSKPETGIEQHLPWQFAKR</sequence>
<dbReference type="Pfam" id="PF13005">
    <property type="entry name" value="zf-IS66"/>
    <property type="match status" value="1"/>
</dbReference>
<evidence type="ECO:0000256" key="1">
    <source>
        <dbReference type="SAM" id="Coils"/>
    </source>
</evidence>
<dbReference type="EMBL" id="MDHN01000027">
    <property type="protein sequence ID" value="OFC70669.1"/>
    <property type="molecule type" value="Genomic_DNA"/>
</dbReference>
<evidence type="ECO:0000313" key="8">
    <source>
        <dbReference type="EMBL" id="OFC69937.1"/>
    </source>
</evidence>
<dbReference type="EMBL" id="MDHN01000026">
    <property type="protein sequence ID" value="OFC70677.1"/>
    <property type="molecule type" value="Genomic_DNA"/>
</dbReference>
<dbReference type="OrthoDB" id="9800877at2"/>
<keyword evidence="14" id="KW-1185">Reference proteome</keyword>
<name>A0A1E7Z6W4_9ALTE</name>
<reference evidence="6 14" key="1">
    <citation type="submission" date="2016-08" db="EMBL/GenBank/DDBJ databases">
        <authorList>
            <person name="Seilhamer J.J."/>
        </authorList>
    </citation>
    <scope>NUCLEOTIDE SEQUENCE [LARGE SCALE GENOMIC DNA]</scope>
    <source>
        <strain evidence="6 14">KCTC 42603</strain>
    </source>
</reference>
<evidence type="ECO:0000313" key="12">
    <source>
        <dbReference type="EMBL" id="OFC70684.1"/>
    </source>
</evidence>
<dbReference type="InterPro" id="IPR024463">
    <property type="entry name" value="Transposase_TnpC_homeodom"/>
</dbReference>
<feature type="domain" description="Transposase IS66 zinc-finger binding" evidence="4">
    <location>
        <begin position="100"/>
        <end position="144"/>
    </location>
</feature>
<dbReference type="RefSeq" id="WP_070125564.1">
    <property type="nucleotide sequence ID" value="NZ_MDHN01000025.1"/>
</dbReference>
<dbReference type="STRING" id="1656094.BFC18_12035"/>
<gene>
    <name evidence="13" type="ORF">BFC18_12035</name>
    <name evidence="11" type="ORF">BFC18_12050</name>
    <name evidence="12" type="ORF">BFC18_12085</name>
    <name evidence="10" type="ORF">BFC18_12100</name>
    <name evidence="9" type="ORF">BFC18_15800</name>
    <name evidence="8" type="ORF">BFC18_15910</name>
    <name evidence="7" type="ORF">BFC18_17285</name>
    <name evidence="6" type="ORF">BFC18_21300</name>
</gene>
<evidence type="ECO:0000259" key="3">
    <source>
        <dbReference type="Pfam" id="PF03050"/>
    </source>
</evidence>
<evidence type="ECO:0000313" key="6">
    <source>
        <dbReference type="EMBL" id="OFC69250.1"/>
    </source>
</evidence>
<dbReference type="EMBL" id="MDHN01000026">
    <property type="protein sequence ID" value="OFC70684.1"/>
    <property type="molecule type" value="Genomic_DNA"/>
</dbReference>
<feature type="coiled-coil region" evidence="1">
    <location>
        <begin position="3"/>
        <end position="37"/>
    </location>
</feature>
<dbReference type="Proteomes" id="UP000175691">
    <property type="component" value="Unassembled WGS sequence"/>
</dbReference>
<evidence type="ECO:0000313" key="11">
    <source>
        <dbReference type="EMBL" id="OFC70677.1"/>
    </source>
</evidence>
<evidence type="ECO:0000313" key="9">
    <source>
        <dbReference type="EMBL" id="OFC70039.1"/>
    </source>
</evidence>
<dbReference type="PANTHER" id="PTHR33678">
    <property type="entry name" value="BLL1576 PROTEIN"/>
    <property type="match status" value="1"/>
</dbReference>
<evidence type="ECO:0000313" key="13">
    <source>
        <dbReference type="EMBL" id="OFC70738.1"/>
    </source>
</evidence>
<dbReference type="EMBL" id="MDHN01000038">
    <property type="protein sequence ID" value="OFC69613.1"/>
    <property type="molecule type" value="Genomic_DNA"/>
</dbReference>
<proteinExistence type="predicted"/>
<dbReference type="NCBIfam" id="NF033517">
    <property type="entry name" value="transpos_IS66"/>
    <property type="match status" value="1"/>
</dbReference>
<accession>A0A1E7Z6W4</accession>
<dbReference type="EMBL" id="MDHN01000025">
    <property type="protein sequence ID" value="OFC70738.1"/>
    <property type="molecule type" value="Genomic_DNA"/>
</dbReference>
<feature type="domain" description="Transposase IS66 central" evidence="3">
    <location>
        <begin position="164"/>
        <end position="451"/>
    </location>
</feature>
<dbReference type="Pfam" id="PF03050">
    <property type="entry name" value="DDE_Tnp_IS66"/>
    <property type="match status" value="1"/>
</dbReference>
<dbReference type="PANTHER" id="PTHR33678:SF1">
    <property type="entry name" value="BLL1576 PROTEIN"/>
    <property type="match status" value="1"/>
</dbReference>
<dbReference type="EMBL" id="MDHN01000033">
    <property type="protein sequence ID" value="OFC69937.1"/>
    <property type="molecule type" value="Genomic_DNA"/>
</dbReference>
<evidence type="ECO:0000259" key="4">
    <source>
        <dbReference type="Pfam" id="PF13005"/>
    </source>
</evidence>
<dbReference type="Pfam" id="PF13007">
    <property type="entry name" value="LZ_Tnp_IS66"/>
    <property type="match status" value="1"/>
</dbReference>